<evidence type="ECO:0000313" key="2">
    <source>
        <dbReference type="EMBL" id="RTJ80998.1"/>
    </source>
</evidence>
<sequence length="80" mass="9288">MKKIIVVICNLFCAYSFIACSSKVQTNDIPSDKKYFLPSETSNKEVKIDPQILEDFNLALKDFLIIKKKRKMNKIFIKQA</sequence>
<dbReference type="EMBL" id="PRBV01000001">
    <property type="protein sequence ID" value="RTJ80998.1"/>
    <property type="molecule type" value="Genomic_DNA"/>
</dbReference>
<organism evidence="2 3">
    <name type="scientific">Campylobacter jejuni</name>
    <dbReference type="NCBI Taxonomy" id="197"/>
    <lineage>
        <taxon>Bacteria</taxon>
        <taxon>Pseudomonadati</taxon>
        <taxon>Campylobacterota</taxon>
        <taxon>Epsilonproteobacteria</taxon>
        <taxon>Campylobacterales</taxon>
        <taxon>Campylobacteraceae</taxon>
        <taxon>Campylobacter</taxon>
    </lineage>
</organism>
<feature type="chain" id="PRO_5030092405" description="Lipoprotein" evidence="1">
    <location>
        <begin position="20"/>
        <end position="80"/>
    </location>
</feature>
<keyword evidence="1" id="KW-0732">Signal</keyword>
<dbReference type="AlphaFoldDB" id="A0A431C6B4"/>
<evidence type="ECO:0000256" key="1">
    <source>
        <dbReference type="SAM" id="SignalP"/>
    </source>
</evidence>
<feature type="signal peptide" evidence="1">
    <location>
        <begin position="1"/>
        <end position="19"/>
    </location>
</feature>
<dbReference type="Proteomes" id="UP000288507">
    <property type="component" value="Unassembled WGS sequence"/>
</dbReference>
<evidence type="ECO:0008006" key="4">
    <source>
        <dbReference type="Google" id="ProtNLM"/>
    </source>
</evidence>
<evidence type="ECO:0000313" key="3">
    <source>
        <dbReference type="Proteomes" id="UP000288507"/>
    </source>
</evidence>
<name>A0A431C6B4_CAMJU</name>
<reference evidence="2 3" key="1">
    <citation type="journal article" date="2019" name="Appl. Environ. Microbiol.">
        <title>Population genetics and characterization of Campylobacter jejuni isolates in western jackdaws and game birds in Finland.</title>
        <authorList>
            <person name="Kovanen S."/>
            <person name="Rossi M."/>
            <person name="Pohja-Mykra M."/>
            <person name="Nieminen T."/>
            <person name="Raunio-Saarnisto M."/>
            <person name="Sauvala M."/>
            <person name="Fredriksson-Ahomaa M."/>
            <person name="Hanninen M.L."/>
            <person name="Kivisto R."/>
        </authorList>
    </citation>
    <scope>NUCLEOTIDE SEQUENCE [LARGE SCALE GENOMIC DNA]</scope>
    <source>
        <strain evidence="2 3">CB313</strain>
    </source>
</reference>
<protein>
    <recommendedName>
        <fullName evidence="4">Lipoprotein</fullName>
    </recommendedName>
</protein>
<proteinExistence type="predicted"/>
<dbReference type="PROSITE" id="PS51257">
    <property type="entry name" value="PROKAR_LIPOPROTEIN"/>
    <property type="match status" value="1"/>
</dbReference>
<gene>
    <name evidence="2" type="ORF">C3H57_01390</name>
</gene>
<comment type="caution">
    <text evidence="2">The sequence shown here is derived from an EMBL/GenBank/DDBJ whole genome shotgun (WGS) entry which is preliminary data.</text>
</comment>
<dbReference type="RefSeq" id="WP_126231990.1">
    <property type="nucleotide sequence ID" value="NZ_PRBK01000001.1"/>
</dbReference>
<accession>A0A431C6B4</accession>